<accession>A0A173VAF1</accession>
<dbReference type="InterPro" id="IPR008567">
    <property type="entry name" value="BKACE"/>
</dbReference>
<dbReference type="PANTHER" id="PTHR37418">
    <property type="entry name" value="3-KETO-5-AMINOHEXANOATE CLEAVAGE ENZYME-RELATED"/>
    <property type="match status" value="1"/>
</dbReference>
<dbReference type="GO" id="GO:0043720">
    <property type="term" value="F:3-keto-5-aminohexanoate cleavage activity"/>
    <property type="evidence" value="ECO:0007669"/>
    <property type="project" value="InterPro"/>
</dbReference>
<dbReference type="Proteomes" id="UP000095492">
    <property type="component" value="Unassembled WGS sequence"/>
</dbReference>
<evidence type="ECO:0000313" key="5">
    <source>
        <dbReference type="EMBL" id="CUN23247.1"/>
    </source>
</evidence>
<dbReference type="STRING" id="39490.ERS852448_02626"/>
<dbReference type="InterPro" id="IPR013785">
    <property type="entry name" value="Aldolase_TIM"/>
</dbReference>
<dbReference type="PANTHER" id="PTHR37418:SF2">
    <property type="entry name" value="3-KETO-5-AMINOHEXANOATE CLEAVAGE ENZYME"/>
    <property type="match status" value="1"/>
</dbReference>
<gene>
    <name evidence="5" type="ORF">ERS852448_02626</name>
</gene>
<evidence type="ECO:0000256" key="2">
    <source>
        <dbReference type="ARBA" id="ARBA00022679"/>
    </source>
</evidence>
<reference evidence="5 6" key="1">
    <citation type="submission" date="2015-09" db="EMBL/GenBank/DDBJ databases">
        <authorList>
            <consortium name="Pathogen Informatics"/>
        </authorList>
    </citation>
    <scope>NUCLEOTIDE SEQUENCE [LARGE SCALE GENOMIC DNA]</scope>
    <source>
        <strain evidence="5 6">2789STDY5608891</strain>
    </source>
</reference>
<comment type="cofactor">
    <cofactor evidence="1">
        <name>Zn(2+)</name>
        <dbReference type="ChEBI" id="CHEBI:29105"/>
    </cofactor>
</comment>
<proteinExistence type="predicted"/>
<evidence type="ECO:0000256" key="3">
    <source>
        <dbReference type="ARBA" id="ARBA00022723"/>
    </source>
</evidence>
<dbReference type="Gene3D" id="3.20.20.70">
    <property type="entry name" value="Aldolase class I"/>
    <property type="match status" value="1"/>
</dbReference>
<dbReference type="AlphaFoldDB" id="A0A173VAF1"/>
<dbReference type="GeneID" id="97392365"/>
<name>A0A173VAF1_EUBRA</name>
<dbReference type="GO" id="GO:0046872">
    <property type="term" value="F:metal ion binding"/>
    <property type="evidence" value="ECO:0007669"/>
    <property type="project" value="UniProtKB-KW"/>
</dbReference>
<dbReference type="Pfam" id="PF05853">
    <property type="entry name" value="BKACE"/>
    <property type="match status" value="1"/>
</dbReference>
<keyword evidence="4" id="KW-0862">Zinc</keyword>
<keyword evidence="3" id="KW-0479">Metal-binding</keyword>
<dbReference type="OrthoDB" id="63399at2"/>
<evidence type="ECO:0000256" key="1">
    <source>
        <dbReference type="ARBA" id="ARBA00001947"/>
    </source>
</evidence>
<sequence>MNKLSNKVILQVATTGSSTTRAHCQGLPLTPEEIANETYECWKLGASVVHLHVRDDEGNATMDYEKFRQTMKLIRQRCDIVINMTTAGGFGVSNEDRIRPVELMPEMATMDAGSMNVEDDFVFHNSLKFLRDLGTRTKELHIKPEIEVMDTGMVYTAKQLIDEGYIDVPPHFQIVLGMKNGMAATVDNLVYIKNLLPEGSSWSAFGVGKAHLPILLSCLALNANVRVGLEDNVYLSGGVKAKNNMDFVIRTKNIIEELGKQIATPEETRKILELQDYSKIY</sequence>
<evidence type="ECO:0000313" key="6">
    <source>
        <dbReference type="Proteomes" id="UP000095492"/>
    </source>
</evidence>
<dbReference type="EMBL" id="CYYA01000023">
    <property type="protein sequence ID" value="CUN23247.1"/>
    <property type="molecule type" value="Genomic_DNA"/>
</dbReference>
<keyword evidence="2" id="KW-0808">Transferase</keyword>
<dbReference type="RefSeq" id="WP_055290910.1">
    <property type="nucleotide sequence ID" value="NZ_CP173382.1"/>
</dbReference>
<organism evidence="5 6">
    <name type="scientific">Eubacterium ramulus</name>
    <dbReference type="NCBI Taxonomy" id="39490"/>
    <lineage>
        <taxon>Bacteria</taxon>
        <taxon>Bacillati</taxon>
        <taxon>Bacillota</taxon>
        <taxon>Clostridia</taxon>
        <taxon>Eubacteriales</taxon>
        <taxon>Eubacteriaceae</taxon>
        <taxon>Eubacterium</taxon>
    </lineage>
</organism>
<protein>
    <submittedName>
        <fullName evidence="5">Uncharacterized conserved protein</fullName>
    </submittedName>
</protein>
<evidence type="ECO:0000256" key="4">
    <source>
        <dbReference type="ARBA" id="ARBA00022833"/>
    </source>
</evidence>